<reference evidence="1 2" key="1">
    <citation type="submission" date="2019-10" db="EMBL/GenBank/DDBJ databases">
        <title>Complete genome sequencing of drug resistant plasmids in Kluyvera intermedia.</title>
        <authorList>
            <person name="Ke C."/>
            <person name="Jian S."/>
        </authorList>
    </citation>
    <scope>NUCLEOTIDE SEQUENCE [LARGE SCALE GENOMIC DNA]</scope>
    <source>
        <strain evidence="1 2">N2-1</strain>
    </source>
</reference>
<dbReference type="GeneID" id="91974971"/>
<evidence type="ECO:0000313" key="2">
    <source>
        <dbReference type="Proteomes" id="UP000344450"/>
    </source>
</evidence>
<gene>
    <name evidence="1" type="ORF">GHC21_21265</name>
</gene>
<proteinExistence type="predicted"/>
<dbReference type="EMBL" id="CP045845">
    <property type="protein sequence ID" value="QGH32027.1"/>
    <property type="molecule type" value="Genomic_DNA"/>
</dbReference>
<evidence type="ECO:0000313" key="1">
    <source>
        <dbReference type="EMBL" id="QGH32027.1"/>
    </source>
</evidence>
<dbReference type="RefSeq" id="WP_153743956.1">
    <property type="nucleotide sequence ID" value="NZ_CP045843.1"/>
</dbReference>
<accession>A0ABX6DT68</accession>
<dbReference type="Proteomes" id="UP000344450">
    <property type="component" value="Chromosome"/>
</dbReference>
<sequence>MRDALKRAEGAGEISPLSFSGLQWVKKSVTGITKILRGAPDELIICSSNDLKIIMGKGVTMLTAIKNVFVSYLISLSELHPEVTRF</sequence>
<keyword evidence="2" id="KW-1185">Reference proteome</keyword>
<organism evidence="1 2">
    <name type="scientific">Kluyvera intermedia</name>
    <name type="common">Enterobacter intermedius</name>
    <dbReference type="NCBI Taxonomy" id="61648"/>
    <lineage>
        <taxon>Bacteria</taxon>
        <taxon>Pseudomonadati</taxon>
        <taxon>Pseudomonadota</taxon>
        <taxon>Gammaproteobacteria</taxon>
        <taxon>Enterobacterales</taxon>
        <taxon>Enterobacteriaceae</taxon>
        <taxon>Kluyvera</taxon>
    </lineage>
</organism>
<protein>
    <submittedName>
        <fullName evidence="1">Uncharacterized protein</fullName>
    </submittedName>
</protein>
<name>A0ABX6DT68_KLUIN</name>